<reference evidence="3 4" key="1">
    <citation type="submission" date="2021-02" db="EMBL/GenBank/DDBJ databases">
        <title>Genome assembly of Pseudopithomyces chartarum.</title>
        <authorList>
            <person name="Jauregui R."/>
            <person name="Singh J."/>
            <person name="Voisey C."/>
        </authorList>
    </citation>
    <scope>NUCLEOTIDE SEQUENCE [LARGE SCALE GENOMIC DNA]</scope>
    <source>
        <strain evidence="3 4">AGR01</strain>
    </source>
</reference>
<organism evidence="3 4">
    <name type="scientific">Pseudopithomyces chartarum</name>
    <dbReference type="NCBI Taxonomy" id="1892770"/>
    <lineage>
        <taxon>Eukaryota</taxon>
        <taxon>Fungi</taxon>
        <taxon>Dikarya</taxon>
        <taxon>Ascomycota</taxon>
        <taxon>Pezizomycotina</taxon>
        <taxon>Dothideomycetes</taxon>
        <taxon>Pleosporomycetidae</taxon>
        <taxon>Pleosporales</taxon>
        <taxon>Massarineae</taxon>
        <taxon>Didymosphaeriaceae</taxon>
        <taxon>Pseudopithomyces</taxon>
    </lineage>
</organism>
<sequence length="435" mass="49390">MLRHAAEEVKVAFEVLPHYKYLQFEVFDVETLKFLPPNINITKFRLALGSIKNSHDAMYTPVYAYICRRNDIDRALLLSGSKHLVVKDMDNIDWAVPFNIIYDTYGQTERACAKIATMTAYYFLAASHVSEITTQNGNFAVNLIKLLQRIYEPVTSVEAPSHDISTPNQATCHLGDYNGVVFQTEKERRTRDEAPGSTSQTNFGRGQATCAESKLLPKDDVQVVAVNYMIQSNGSRDIFLKLEDDALKAKGEGNLSGTEKPFAFAEVSKAGEVEISRSQRAKAKPTNLQEALGYTHRKPQRIYTELEDVWNKDVGLSNEAKLLGEKLPGSSTDFDTQYENSEHDLHGKQFGHGLKSHSQEGVQLQRMKSENESQEHTRWLVDFEQKCTLRQKMDILQADLKIVRTENQKMKNELRAGKAAFKEYKRKIRNLSMIP</sequence>
<dbReference type="EMBL" id="WVTA01000013">
    <property type="protein sequence ID" value="KAK3202790.1"/>
    <property type="molecule type" value="Genomic_DNA"/>
</dbReference>
<feature type="coiled-coil region" evidence="1">
    <location>
        <begin position="393"/>
        <end position="427"/>
    </location>
</feature>
<evidence type="ECO:0000313" key="4">
    <source>
        <dbReference type="Proteomes" id="UP001280581"/>
    </source>
</evidence>
<feature type="region of interest" description="Disordered" evidence="2">
    <location>
        <begin position="186"/>
        <end position="205"/>
    </location>
</feature>
<gene>
    <name evidence="3" type="ORF">GRF29_154g764392</name>
</gene>
<keyword evidence="4" id="KW-1185">Reference proteome</keyword>
<dbReference type="AlphaFoldDB" id="A0AAN6REW7"/>
<keyword evidence="1" id="KW-0175">Coiled coil</keyword>
<comment type="caution">
    <text evidence="3">The sequence shown here is derived from an EMBL/GenBank/DDBJ whole genome shotgun (WGS) entry which is preliminary data.</text>
</comment>
<evidence type="ECO:0000256" key="1">
    <source>
        <dbReference type="SAM" id="Coils"/>
    </source>
</evidence>
<evidence type="ECO:0000256" key="2">
    <source>
        <dbReference type="SAM" id="MobiDB-lite"/>
    </source>
</evidence>
<accession>A0AAN6REW7</accession>
<proteinExistence type="predicted"/>
<evidence type="ECO:0000313" key="3">
    <source>
        <dbReference type="EMBL" id="KAK3202790.1"/>
    </source>
</evidence>
<dbReference type="Proteomes" id="UP001280581">
    <property type="component" value="Unassembled WGS sequence"/>
</dbReference>
<name>A0AAN6REW7_9PLEO</name>
<protein>
    <submittedName>
        <fullName evidence="3">Uncharacterized protein</fullName>
    </submittedName>
</protein>